<comment type="function">
    <text evidence="9">May play the central regulatory role in sporulation. It may be an element of the effector pathway responsible for the activation of sporulation genes in response to nutritional stress. Spo0A may act in concert with spo0H (a sigma factor) to control the expression of some genes that are critical to the sporulation process.</text>
</comment>
<evidence type="ECO:0000313" key="16">
    <source>
        <dbReference type="EMBL" id="GLC31241.1"/>
    </source>
</evidence>
<dbReference type="InterPro" id="IPR036388">
    <property type="entry name" value="WH-like_DNA-bd_sf"/>
</dbReference>
<evidence type="ECO:0000313" key="17">
    <source>
        <dbReference type="Proteomes" id="UP001208567"/>
    </source>
</evidence>
<dbReference type="InterPro" id="IPR039420">
    <property type="entry name" value="WalR-like"/>
</dbReference>
<evidence type="ECO:0000256" key="5">
    <source>
        <dbReference type="ARBA" id="ARBA00023026"/>
    </source>
</evidence>
<keyword evidence="4" id="KW-0805">Transcription regulation</keyword>
<organism evidence="16 17">
    <name type="scientific">Clostridium omnivorum</name>
    <dbReference type="NCBI Taxonomy" id="1604902"/>
    <lineage>
        <taxon>Bacteria</taxon>
        <taxon>Bacillati</taxon>
        <taxon>Bacillota</taxon>
        <taxon>Clostridia</taxon>
        <taxon>Eubacteriales</taxon>
        <taxon>Clostridiaceae</taxon>
        <taxon>Clostridium</taxon>
    </lineage>
</organism>
<evidence type="ECO:0000256" key="12">
    <source>
        <dbReference type="PROSITE-ProRule" id="PRU00169"/>
    </source>
</evidence>
<feature type="DNA-binding region" description="OmpR/PhoB-type" evidence="13">
    <location>
        <begin position="125"/>
        <end position="222"/>
    </location>
</feature>
<dbReference type="CDD" id="cd17574">
    <property type="entry name" value="REC_OmpR"/>
    <property type="match status" value="1"/>
</dbReference>
<evidence type="ECO:0000256" key="11">
    <source>
        <dbReference type="ARBA" id="ARBA00039976"/>
    </source>
</evidence>
<dbReference type="InterPro" id="IPR001867">
    <property type="entry name" value="OmpR/PhoB-type_DNA-bd"/>
</dbReference>
<proteinExistence type="predicted"/>
<dbReference type="PROSITE" id="PS51755">
    <property type="entry name" value="OMPR_PHOB"/>
    <property type="match status" value="1"/>
</dbReference>
<dbReference type="Gene3D" id="3.40.50.2300">
    <property type="match status" value="1"/>
</dbReference>
<dbReference type="InterPro" id="IPR001789">
    <property type="entry name" value="Sig_transdc_resp-reg_receiver"/>
</dbReference>
<protein>
    <recommendedName>
        <fullName evidence="11">Heme response regulator HssR</fullName>
    </recommendedName>
    <alternativeName>
        <fullName evidence="2">Stage 0 sporulation protein A homolog</fullName>
    </alternativeName>
</protein>
<dbReference type="InterPro" id="IPR011006">
    <property type="entry name" value="CheY-like_superfamily"/>
</dbReference>
<sequence length="223" mass="25790">MLTILVVEDDNKLCKLFCTVLSKNGYRTLSAEDGMKAWDILEKEYVDLIISDIMMPNMDGYEFTKSLRDTNSEIPILMITAKEDFLAKKRGFMAGTDDYMVKPIDVNEMVLRVGALLRRAKIVHERKQIVGQTILDYDSLSVSRGEESIELPQKEFYLLYKLVAYPNKIFTRQQLMDEIWGINSESDIQTIDVHVNRIRRHLQSNPDFEIITVRGLGYKAVKK</sequence>
<evidence type="ECO:0000256" key="9">
    <source>
        <dbReference type="ARBA" id="ARBA00024867"/>
    </source>
</evidence>
<comment type="caution">
    <text evidence="16">The sequence shown here is derived from an EMBL/GenBank/DDBJ whole genome shotgun (WGS) entry which is preliminary data.</text>
</comment>
<evidence type="ECO:0000256" key="10">
    <source>
        <dbReference type="ARBA" id="ARBA00037471"/>
    </source>
</evidence>
<dbReference type="Pfam" id="PF00072">
    <property type="entry name" value="Response_reg"/>
    <property type="match status" value="1"/>
</dbReference>
<feature type="modified residue" description="4-aspartylphosphate" evidence="12">
    <location>
        <position position="52"/>
    </location>
</feature>
<evidence type="ECO:0000259" key="15">
    <source>
        <dbReference type="PROSITE" id="PS51755"/>
    </source>
</evidence>
<dbReference type="GO" id="GO:0003677">
    <property type="term" value="F:DNA binding"/>
    <property type="evidence" value="ECO:0007669"/>
    <property type="project" value="UniProtKB-KW"/>
</dbReference>
<keyword evidence="12" id="KW-0597">Phosphoprotein</keyword>
<evidence type="ECO:0000256" key="4">
    <source>
        <dbReference type="ARBA" id="ARBA00023015"/>
    </source>
</evidence>
<dbReference type="Gene3D" id="1.10.10.10">
    <property type="entry name" value="Winged helix-like DNA-binding domain superfamily/Winged helix DNA-binding domain"/>
    <property type="match status" value="1"/>
</dbReference>
<evidence type="ECO:0000256" key="2">
    <source>
        <dbReference type="ARBA" id="ARBA00018672"/>
    </source>
</evidence>
<reference evidence="16 17" key="1">
    <citation type="journal article" date="2024" name="Int. J. Syst. Evol. Microbiol.">
        <title>Clostridium omnivorum sp. nov., isolated from anoxic soil under the treatment of reductive soil disinfestation.</title>
        <authorList>
            <person name="Ueki A."/>
            <person name="Tonouchi A."/>
            <person name="Kaku N."/>
            <person name="Honma S."/>
            <person name="Ueki K."/>
        </authorList>
    </citation>
    <scope>NUCLEOTIDE SEQUENCE [LARGE SCALE GENOMIC DNA]</scope>
    <source>
        <strain evidence="16 17">E14</strain>
    </source>
</reference>
<evidence type="ECO:0000256" key="3">
    <source>
        <dbReference type="ARBA" id="ARBA00022490"/>
    </source>
</evidence>
<name>A0ABQ5N7Q9_9CLOT</name>
<dbReference type="Proteomes" id="UP001208567">
    <property type="component" value="Unassembled WGS sequence"/>
</dbReference>
<feature type="domain" description="OmpR/PhoB-type" evidence="15">
    <location>
        <begin position="125"/>
        <end position="222"/>
    </location>
</feature>
<keyword evidence="17" id="KW-1185">Reference proteome</keyword>
<keyword evidence="7" id="KW-0010">Activator</keyword>
<dbReference type="SMART" id="SM00448">
    <property type="entry name" value="REC"/>
    <property type="match status" value="1"/>
</dbReference>
<keyword evidence="3" id="KW-0963">Cytoplasm</keyword>
<comment type="function">
    <text evidence="10">Member of the two-component regulatory system HssS/HssR involved in intracellular heme homeostasis and tempering of staphylococcal virulence. Phosphorylated HssR binds to a direct repeat sequence within hrtAB promoter and activates the expression of hrtAB, an efflux pump, in response to extracellular heme, hemin, hemoglobin or blood.</text>
</comment>
<keyword evidence="8" id="KW-0804">Transcription</keyword>
<dbReference type="Gene3D" id="6.10.250.690">
    <property type="match status" value="1"/>
</dbReference>
<feature type="domain" description="Response regulatory" evidence="14">
    <location>
        <begin position="3"/>
        <end position="117"/>
    </location>
</feature>
<evidence type="ECO:0000256" key="7">
    <source>
        <dbReference type="ARBA" id="ARBA00023159"/>
    </source>
</evidence>
<dbReference type="SMART" id="SM00862">
    <property type="entry name" value="Trans_reg_C"/>
    <property type="match status" value="1"/>
</dbReference>
<evidence type="ECO:0000256" key="1">
    <source>
        <dbReference type="ARBA" id="ARBA00004496"/>
    </source>
</evidence>
<evidence type="ECO:0000256" key="8">
    <source>
        <dbReference type="ARBA" id="ARBA00023163"/>
    </source>
</evidence>
<accession>A0ABQ5N7Q9</accession>
<keyword evidence="6 13" id="KW-0238">DNA-binding</keyword>
<dbReference type="PANTHER" id="PTHR48111:SF49">
    <property type="entry name" value="HEME RESPONSE REGULATOR HSSR"/>
    <property type="match status" value="1"/>
</dbReference>
<comment type="subcellular location">
    <subcellularLocation>
        <location evidence="1">Cytoplasm</location>
    </subcellularLocation>
</comment>
<dbReference type="PANTHER" id="PTHR48111">
    <property type="entry name" value="REGULATOR OF RPOS"/>
    <property type="match status" value="1"/>
</dbReference>
<dbReference type="CDD" id="cd00383">
    <property type="entry name" value="trans_reg_C"/>
    <property type="match status" value="1"/>
</dbReference>
<dbReference type="PROSITE" id="PS50110">
    <property type="entry name" value="RESPONSE_REGULATORY"/>
    <property type="match status" value="1"/>
</dbReference>
<dbReference type="RefSeq" id="WP_264850518.1">
    <property type="nucleotide sequence ID" value="NZ_BRXR01000001.1"/>
</dbReference>
<dbReference type="Pfam" id="PF00486">
    <property type="entry name" value="Trans_reg_C"/>
    <property type="match status" value="1"/>
</dbReference>
<dbReference type="EMBL" id="BRXR01000001">
    <property type="protein sequence ID" value="GLC31241.1"/>
    <property type="molecule type" value="Genomic_DNA"/>
</dbReference>
<keyword evidence="5" id="KW-0843">Virulence</keyword>
<evidence type="ECO:0000259" key="14">
    <source>
        <dbReference type="PROSITE" id="PS50110"/>
    </source>
</evidence>
<evidence type="ECO:0000256" key="6">
    <source>
        <dbReference type="ARBA" id="ARBA00023125"/>
    </source>
</evidence>
<evidence type="ECO:0000256" key="13">
    <source>
        <dbReference type="PROSITE-ProRule" id="PRU01091"/>
    </source>
</evidence>
<dbReference type="SUPFAM" id="SSF52172">
    <property type="entry name" value="CheY-like"/>
    <property type="match status" value="1"/>
</dbReference>
<gene>
    <name evidence="16" type="ORF">bsdE14_26510</name>
</gene>